<evidence type="ECO:0000256" key="8">
    <source>
        <dbReference type="ARBA" id="ARBA00022475"/>
    </source>
</evidence>
<evidence type="ECO:0000256" key="4">
    <source>
        <dbReference type="ARBA" id="ARBA00004514"/>
    </source>
</evidence>
<evidence type="ECO:0000256" key="9">
    <source>
        <dbReference type="ARBA" id="ARBA00022490"/>
    </source>
</evidence>
<evidence type="ECO:0000313" key="24">
    <source>
        <dbReference type="RefSeq" id="XP_030644970.1"/>
    </source>
</evidence>
<evidence type="ECO:0000256" key="2">
    <source>
        <dbReference type="ARBA" id="ARBA00004406"/>
    </source>
</evidence>
<feature type="region of interest" description="Disordered" evidence="21">
    <location>
        <begin position="234"/>
        <end position="264"/>
    </location>
</feature>
<dbReference type="OrthoDB" id="1854502at2759"/>
<dbReference type="GO" id="GO:0005886">
    <property type="term" value="C:plasma membrane"/>
    <property type="evidence" value="ECO:0007669"/>
    <property type="project" value="UniProtKB-SubCell"/>
</dbReference>
<evidence type="ECO:0000256" key="7">
    <source>
        <dbReference type="ARBA" id="ARBA00022448"/>
    </source>
</evidence>
<feature type="compositionally biased region" description="Basic and acidic residues" evidence="21">
    <location>
        <begin position="24"/>
        <end position="36"/>
    </location>
</feature>
<evidence type="ECO:0000256" key="13">
    <source>
        <dbReference type="ARBA" id="ARBA00023121"/>
    </source>
</evidence>
<comment type="function">
    <text evidence="17">Phosphoinositide-binding protein which associates with both cell and endoplasmic reticulum (ER) membranes. Can bind to the ER membrane protein VAPA and recruit VAPA to plasma membrane sites, thus linking these intracellular compartments. The ORP3-VAPA complex stimulates RRAS signaling which in turn attenuates integrin beta-1 (ITGB1) activation at the cell surface. With VAPA, may regulate ER morphology. Has a role in regulation of the actin cytoskeleton, cell polarity and cell adhesion. Binds to phosphoinositides with preference for PI(3,4)P2 and PI(3,4,5)P3. Also binds 25-hydroxycholesterol and cholesterol.</text>
</comment>
<evidence type="ECO:0000313" key="23">
    <source>
        <dbReference type="Proteomes" id="UP000504632"/>
    </source>
</evidence>
<evidence type="ECO:0000256" key="6">
    <source>
        <dbReference type="ARBA" id="ARBA00008842"/>
    </source>
</evidence>
<comment type="subunit">
    <text evidence="18">Homodimer. Interacts with RRAS. Interacts (phosphorylated form) with VAPA. Interacts with OSBPL6.</text>
</comment>
<feature type="compositionally biased region" description="Polar residues" evidence="21">
    <location>
        <begin position="177"/>
        <end position="186"/>
    </location>
</feature>
<dbReference type="Gene3D" id="2.40.160.120">
    <property type="match status" value="1"/>
</dbReference>
<keyword evidence="7 20" id="KW-0813">Transport</keyword>
<protein>
    <recommendedName>
        <fullName evidence="20">Oxysterol-binding protein</fullName>
    </recommendedName>
</protein>
<dbReference type="GO" id="GO:0097038">
    <property type="term" value="C:perinuclear endoplasmic reticulum"/>
    <property type="evidence" value="ECO:0007669"/>
    <property type="project" value="TreeGrafter"/>
</dbReference>
<evidence type="ECO:0000256" key="19">
    <source>
        <dbReference type="RuleBase" id="RU003844"/>
    </source>
</evidence>
<dbReference type="InterPro" id="IPR018494">
    <property type="entry name" value="Oxysterol-bd_CS"/>
</dbReference>
<dbReference type="Gene3D" id="2.30.29.30">
    <property type="entry name" value="Pleckstrin-homology domain (PH domain)/Phosphotyrosine-binding domain (PTB)"/>
    <property type="match status" value="1"/>
</dbReference>
<dbReference type="PANTHER" id="PTHR10972">
    <property type="entry name" value="OXYSTEROL-BINDING PROTEIN-RELATED"/>
    <property type="match status" value="1"/>
</dbReference>
<feature type="compositionally biased region" description="Basic and acidic residues" evidence="21">
    <location>
        <begin position="156"/>
        <end position="165"/>
    </location>
</feature>
<comment type="subcellular location">
    <subcellularLocation>
        <location evidence="1">Cell membrane</location>
        <topology evidence="1">Peripheral membrane protein</topology>
    </subcellularLocation>
    <subcellularLocation>
        <location evidence="3">Cell projection</location>
        <location evidence="3">Filopodium tip</location>
    </subcellularLocation>
    <subcellularLocation>
        <location evidence="4">Cytoplasm</location>
        <location evidence="4">Cytosol</location>
    </subcellularLocation>
    <subcellularLocation>
        <location evidence="2">Endoplasmic reticulum membrane</location>
        <topology evidence="2">Peripheral membrane protein</topology>
    </subcellularLocation>
    <subcellularLocation>
        <location evidence="5">Nucleus membrane</location>
        <topology evidence="5">Peripheral membrane protein</topology>
    </subcellularLocation>
</comment>
<evidence type="ECO:0000256" key="14">
    <source>
        <dbReference type="ARBA" id="ARBA00023136"/>
    </source>
</evidence>
<dbReference type="PROSITE" id="PS50003">
    <property type="entry name" value="PH_DOMAIN"/>
    <property type="match status" value="1"/>
</dbReference>
<dbReference type="SUPFAM" id="SSF50729">
    <property type="entry name" value="PH domain-like"/>
    <property type="match status" value="1"/>
</dbReference>
<dbReference type="Proteomes" id="UP000504632">
    <property type="component" value="Chromosome 12"/>
</dbReference>
<evidence type="ECO:0000256" key="10">
    <source>
        <dbReference type="ARBA" id="ARBA00022553"/>
    </source>
</evidence>
<gene>
    <name evidence="24" type="primary">osbpl3a</name>
</gene>
<dbReference type="InParanoid" id="A0A6J2WHG6"/>
<dbReference type="SMART" id="SM00233">
    <property type="entry name" value="PH"/>
    <property type="match status" value="1"/>
</dbReference>
<evidence type="ECO:0000256" key="11">
    <source>
        <dbReference type="ARBA" id="ARBA00022824"/>
    </source>
</evidence>
<keyword evidence="12 20" id="KW-0445">Lipid transport</keyword>
<evidence type="ECO:0000256" key="16">
    <source>
        <dbReference type="ARBA" id="ARBA00023273"/>
    </source>
</evidence>
<dbReference type="CTD" id="447908"/>
<keyword evidence="8" id="KW-1003">Cell membrane</keyword>
<dbReference type="InterPro" id="IPR000648">
    <property type="entry name" value="Oxysterol-bd"/>
</dbReference>
<dbReference type="PROSITE" id="PS01013">
    <property type="entry name" value="OSBP"/>
    <property type="match status" value="1"/>
</dbReference>
<evidence type="ECO:0000256" key="1">
    <source>
        <dbReference type="ARBA" id="ARBA00004202"/>
    </source>
</evidence>
<evidence type="ECO:0000256" key="5">
    <source>
        <dbReference type="ARBA" id="ARBA00004617"/>
    </source>
</evidence>
<evidence type="ECO:0000256" key="21">
    <source>
        <dbReference type="SAM" id="MobiDB-lite"/>
    </source>
</evidence>
<dbReference type="FunFam" id="2.40.160.120:FF:000001">
    <property type="entry name" value="Oxysterol-binding protein"/>
    <property type="match status" value="1"/>
</dbReference>
<dbReference type="GO" id="GO:0015485">
    <property type="term" value="F:cholesterol binding"/>
    <property type="evidence" value="ECO:0007669"/>
    <property type="project" value="TreeGrafter"/>
</dbReference>
<keyword evidence="9" id="KW-0963">Cytoplasm</keyword>
<feature type="compositionally biased region" description="Basic residues" evidence="21">
    <location>
        <begin position="241"/>
        <end position="253"/>
    </location>
</feature>
<feature type="region of interest" description="Disordered" evidence="21">
    <location>
        <begin position="1"/>
        <end position="58"/>
    </location>
</feature>
<dbReference type="CDD" id="cd13287">
    <property type="entry name" value="PH_ORP3_ORP6_ORP7"/>
    <property type="match status" value="1"/>
</dbReference>
<dbReference type="GO" id="GO:0031965">
    <property type="term" value="C:nuclear membrane"/>
    <property type="evidence" value="ECO:0007669"/>
    <property type="project" value="UniProtKB-SubCell"/>
</dbReference>
<dbReference type="FunCoup" id="A0A6J2WHG6">
    <property type="interactions" value="209"/>
</dbReference>
<dbReference type="InterPro" id="IPR037239">
    <property type="entry name" value="OSBP_sf"/>
</dbReference>
<dbReference type="FunFam" id="3.30.70.3490:FF:000004">
    <property type="entry name" value="Oxysterol-binding protein"/>
    <property type="match status" value="1"/>
</dbReference>
<reference evidence="24" key="1">
    <citation type="submission" date="2025-08" db="UniProtKB">
        <authorList>
            <consortium name="RefSeq"/>
        </authorList>
    </citation>
    <scope>IDENTIFICATION</scope>
</reference>
<evidence type="ECO:0000256" key="17">
    <source>
        <dbReference type="ARBA" id="ARBA00055107"/>
    </source>
</evidence>
<dbReference type="GO" id="GO:0005829">
    <property type="term" value="C:cytosol"/>
    <property type="evidence" value="ECO:0007669"/>
    <property type="project" value="UniProtKB-SubCell"/>
</dbReference>
<dbReference type="RefSeq" id="XP_030644970.1">
    <property type="nucleotide sequence ID" value="XM_030789110.1"/>
</dbReference>
<evidence type="ECO:0000256" key="15">
    <source>
        <dbReference type="ARBA" id="ARBA00023242"/>
    </source>
</evidence>
<organism evidence="23 24">
    <name type="scientific">Chanos chanos</name>
    <name type="common">Milkfish</name>
    <name type="synonym">Mugil chanos</name>
    <dbReference type="NCBI Taxonomy" id="29144"/>
    <lineage>
        <taxon>Eukaryota</taxon>
        <taxon>Metazoa</taxon>
        <taxon>Chordata</taxon>
        <taxon>Craniata</taxon>
        <taxon>Vertebrata</taxon>
        <taxon>Euteleostomi</taxon>
        <taxon>Actinopterygii</taxon>
        <taxon>Neopterygii</taxon>
        <taxon>Teleostei</taxon>
        <taxon>Ostariophysi</taxon>
        <taxon>Gonorynchiformes</taxon>
        <taxon>Chanidae</taxon>
        <taxon>Chanos</taxon>
    </lineage>
</organism>
<dbReference type="GO" id="GO:0005789">
    <property type="term" value="C:endoplasmic reticulum membrane"/>
    <property type="evidence" value="ECO:0007669"/>
    <property type="project" value="UniProtKB-SubCell"/>
</dbReference>
<dbReference type="InterPro" id="IPR011993">
    <property type="entry name" value="PH-like_dom_sf"/>
</dbReference>
<dbReference type="AlphaFoldDB" id="A0A6J2WHG6"/>
<dbReference type="Pfam" id="PF01237">
    <property type="entry name" value="Oxysterol_BP"/>
    <property type="match status" value="1"/>
</dbReference>
<keyword evidence="10" id="KW-0597">Phosphoprotein</keyword>
<evidence type="ECO:0000259" key="22">
    <source>
        <dbReference type="PROSITE" id="PS50003"/>
    </source>
</evidence>
<keyword evidence="15" id="KW-0539">Nucleus</keyword>
<comment type="similarity">
    <text evidence="6 19">Belongs to the OSBP family.</text>
</comment>
<dbReference type="PANTHER" id="PTHR10972:SF150">
    <property type="entry name" value="OXYSTEROL-BINDING PROTEIN"/>
    <property type="match status" value="1"/>
</dbReference>
<dbReference type="GO" id="GO:0032433">
    <property type="term" value="C:filopodium tip"/>
    <property type="evidence" value="ECO:0007669"/>
    <property type="project" value="UniProtKB-SubCell"/>
</dbReference>
<dbReference type="GO" id="GO:0006699">
    <property type="term" value="P:bile acid biosynthetic process"/>
    <property type="evidence" value="ECO:0007669"/>
    <property type="project" value="UniProtKB-ARBA"/>
</dbReference>
<dbReference type="GO" id="GO:0120015">
    <property type="term" value="F:sterol transfer activity"/>
    <property type="evidence" value="ECO:0007669"/>
    <property type="project" value="UniProtKB-ARBA"/>
</dbReference>
<dbReference type="Gene3D" id="3.30.70.3490">
    <property type="match status" value="1"/>
</dbReference>
<evidence type="ECO:0000256" key="18">
    <source>
        <dbReference type="ARBA" id="ARBA00064163"/>
    </source>
</evidence>
<proteinExistence type="inferred from homology"/>
<keyword evidence="14" id="KW-0472">Membrane</keyword>
<evidence type="ECO:0000256" key="20">
    <source>
        <dbReference type="RuleBase" id="RU003845"/>
    </source>
</evidence>
<sequence length="808" mass="91446">MSSEEPKSPKASSGSKPSPVPGTDTHDSTQDGRQDSWEVVESLSEGVGKAQTPEKQEGVLLKRRKWPMKGWHKRFFSLERGILTYAKTGPDLKRGKIRGRIDVGLSVMSIKKRTMCIDLDTGDSIYHLKLKSRDQFDAWVTQLRHHRVFRQNEISMDPHEEDVHPDPASTKKRSTHSRQPSAQLRSNWLHHSEDMERCCKDLSDSESSLLELNLLLKNMEHLHRTFSAPAINTLQAEGSRKDKKGHKRWRSKNNGKDGKDTKNTLQVPGLAMSRMHASSPNLIPPEQGGLEPYLECPDSPTDAARLQEQFCNLASTVHTSLQSAYRALSAERDRVKHTLELQGSHISDVADGRHPLLQQMSNDSRMSIPESVVEFFDAKEYLLSSSSSEYEGSDDDSYLSDASDSVSVEFCRSDSGTNTNIASSPVADVIQRRKVLPSESVGGGVNLWSILRNNIGKDLSKVTMPIQLNEPLNTLQRLCEEIEYCHLLDTAAQTEDPCLRMVYVAAFAISAYASTFTRAGGKPFNPILGETYECERTDKGFRFISEQVSHHPPVSACHCESDSFTLWQDVRWKNKFWGKSMEIVPMGTIHVMLPEFGDHYQWNKVTTCIHNVLSGERWIEHYGEMSIKNTVATGNSCQCRVTFLKTRSGGLNINEVEGVVTDSDGHVVHSLFGKWHEALYLGDPPSATCIWRANPMPDNYEKFYGFTQFAVELNELEESLKASLPPTDTRFRPDQRLLEEGDMQGAEEQKQRIEGLQRERRRIVQENNLTHTPRFFKQSADDSWVSNGTYWNLRKDPGFDNLDFPVLW</sequence>
<dbReference type="InterPro" id="IPR041680">
    <property type="entry name" value="PH_8"/>
</dbReference>
<evidence type="ECO:0000256" key="12">
    <source>
        <dbReference type="ARBA" id="ARBA00023055"/>
    </source>
</evidence>
<keyword evidence="23" id="KW-1185">Reference proteome</keyword>
<name>A0A6J2WHG6_CHACN</name>
<dbReference type="SUPFAM" id="SSF144000">
    <property type="entry name" value="Oxysterol-binding protein-like"/>
    <property type="match status" value="1"/>
</dbReference>
<keyword evidence="16" id="KW-0966">Cell projection</keyword>
<keyword evidence="13" id="KW-0446">Lipid-binding</keyword>
<dbReference type="Pfam" id="PF15409">
    <property type="entry name" value="PH_8"/>
    <property type="match status" value="1"/>
</dbReference>
<evidence type="ECO:0000256" key="3">
    <source>
        <dbReference type="ARBA" id="ARBA00004495"/>
    </source>
</evidence>
<keyword evidence="11" id="KW-0256">Endoplasmic reticulum</keyword>
<dbReference type="FunFam" id="2.30.29.30:FF:000011">
    <property type="entry name" value="Oxysterol-binding protein"/>
    <property type="match status" value="1"/>
</dbReference>
<dbReference type="GeneID" id="115825272"/>
<dbReference type="InterPro" id="IPR001849">
    <property type="entry name" value="PH_domain"/>
</dbReference>
<feature type="domain" description="PH" evidence="22">
    <location>
        <begin position="53"/>
        <end position="148"/>
    </location>
</feature>
<feature type="region of interest" description="Disordered" evidence="21">
    <location>
        <begin position="152"/>
        <end position="189"/>
    </location>
</feature>
<accession>A0A6J2WHG6</accession>